<name>A0A4T2GLU9_STRSU</name>
<protein>
    <submittedName>
        <fullName evidence="2">Multidrug ABC transporter permease</fullName>
    </submittedName>
</protein>
<feature type="transmembrane region" description="Helical" evidence="1">
    <location>
        <begin position="20"/>
        <end position="39"/>
    </location>
</feature>
<feature type="transmembrane region" description="Helical" evidence="1">
    <location>
        <begin position="229"/>
        <end position="247"/>
    </location>
</feature>
<feature type="transmembrane region" description="Helical" evidence="1">
    <location>
        <begin position="106"/>
        <end position="124"/>
    </location>
</feature>
<dbReference type="PIRSF" id="PIRSF037259">
    <property type="entry name" value="EcsB_ABC"/>
    <property type="match status" value="1"/>
</dbReference>
<evidence type="ECO:0000313" key="3">
    <source>
        <dbReference type="Proteomes" id="UP000305165"/>
    </source>
</evidence>
<sequence length="348" mass="39869">MKQVFAGRRRKFWKQISSYIPYVLNDHFVLALLFLLGFASLQYRSLMLSEAVPALWIFLGILGISLLLLFSGRIASYIEAADRHYLLVEEETLVQEVREASRRASLVWGSVFVLGQLLLVPLLLKIFWPIWAVVLWILFFLGVKVGYHNWQASRLLQGQGLDWTATISSERGRKQAVLAFFSNFTHVKGLISSVKPRKILVTWLKKWTGLDQSGWGFLFLRAFVRQGDFLVISLRLVLLGVLALVFVSPSWLAVGLALLFHYLLLFQLLALYHSYDYHPLTSLFPLDHSQKAGAFRQLVSLVLNVLLGINCLVFLLVQRDWTMFAVLLLGGLFLNYFYLTIKTKKLID</sequence>
<dbReference type="GO" id="GO:0016020">
    <property type="term" value="C:membrane"/>
    <property type="evidence" value="ECO:0007669"/>
    <property type="project" value="InterPro"/>
</dbReference>
<evidence type="ECO:0000313" key="2">
    <source>
        <dbReference type="EMBL" id="TIH99659.1"/>
    </source>
</evidence>
<dbReference type="Pfam" id="PF05975">
    <property type="entry name" value="EcsB"/>
    <property type="match status" value="2"/>
</dbReference>
<feature type="transmembrane region" description="Helical" evidence="1">
    <location>
        <begin position="321"/>
        <end position="339"/>
    </location>
</feature>
<feature type="transmembrane region" description="Helical" evidence="1">
    <location>
        <begin position="293"/>
        <end position="315"/>
    </location>
</feature>
<keyword evidence="1" id="KW-0472">Membrane</keyword>
<proteinExistence type="predicted"/>
<dbReference type="OrthoDB" id="2447941at2"/>
<feature type="transmembrane region" description="Helical" evidence="1">
    <location>
        <begin position="51"/>
        <end position="70"/>
    </location>
</feature>
<accession>A0A4T2GLU9</accession>
<organism evidence="2 3">
    <name type="scientific">Streptococcus suis</name>
    <dbReference type="NCBI Taxonomy" id="1307"/>
    <lineage>
        <taxon>Bacteria</taxon>
        <taxon>Bacillati</taxon>
        <taxon>Bacillota</taxon>
        <taxon>Bacilli</taxon>
        <taxon>Lactobacillales</taxon>
        <taxon>Streptococcaceae</taxon>
        <taxon>Streptococcus</taxon>
    </lineage>
</organism>
<comment type="caution">
    <text evidence="2">The sequence shown here is derived from an EMBL/GenBank/DDBJ whole genome shotgun (WGS) entry which is preliminary data.</text>
</comment>
<dbReference type="Proteomes" id="UP000305165">
    <property type="component" value="Unassembled WGS sequence"/>
</dbReference>
<feature type="transmembrane region" description="Helical" evidence="1">
    <location>
        <begin position="253"/>
        <end position="272"/>
    </location>
</feature>
<dbReference type="EMBL" id="SSXO01000003">
    <property type="protein sequence ID" value="TIH99659.1"/>
    <property type="molecule type" value="Genomic_DNA"/>
</dbReference>
<dbReference type="InterPro" id="IPR010288">
    <property type="entry name" value="EcsB_ABC"/>
</dbReference>
<evidence type="ECO:0000256" key="1">
    <source>
        <dbReference type="SAM" id="Phobius"/>
    </source>
</evidence>
<keyword evidence="1" id="KW-1133">Transmembrane helix</keyword>
<gene>
    <name evidence="2" type="ORF">FAJ39_05485</name>
</gene>
<reference evidence="2 3" key="1">
    <citation type="submission" date="2019-04" db="EMBL/GenBank/DDBJ databases">
        <title>Genome analysis of Streptococcus suis strain WUSS424.</title>
        <authorList>
            <person name="Chen H."/>
            <person name="Gao X."/>
            <person name="Wu Z."/>
        </authorList>
    </citation>
    <scope>NUCLEOTIDE SEQUENCE [LARGE SCALE GENOMIC DNA]</scope>
    <source>
        <strain evidence="2 3">WUSS424</strain>
    </source>
</reference>
<feature type="transmembrane region" description="Helical" evidence="1">
    <location>
        <begin position="130"/>
        <end position="147"/>
    </location>
</feature>
<keyword evidence="1" id="KW-0812">Transmembrane</keyword>
<dbReference type="AlphaFoldDB" id="A0A4T2GLU9"/>